<proteinExistence type="inferred from homology"/>
<dbReference type="AlphaFoldDB" id="A0A0H3NF36"/>
<dbReference type="CDD" id="cd23110">
    <property type="entry name" value="GRP"/>
    <property type="match status" value="1"/>
</dbReference>
<comment type="subcellular location">
    <subcellularLocation>
        <location evidence="1">Membrane</location>
        <topology evidence="1">Multi-pass membrane protein</topology>
    </subcellularLocation>
</comment>
<evidence type="ECO:0000256" key="4">
    <source>
        <dbReference type="ARBA" id="ARBA00022692"/>
    </source>
</evidence>
<evidence type="ECO:0000256" key="7">
    <source>
        <dbReference type="SAM" id="Phobius"/>
    </source>
</evidence>
<reference evidence="8 9" key="1">
    <citation type="journal article" date="2009" name="Genome Biol.">
        <title>Comparative genome and phenotypic analysis of Clostridium difficile 027 strains provides insight into the evolution of a hypervirulent bacterium.</title>
        <authorList>
            <person name="Stabler R.A."/>
            <person name="He M."/>
            <person name="Dawson L."/>
            <person name="Martin M."/>
            <person name="Valiente E."/>
            <person name="Corton C."/>
            <person name="Lawley T.D."/>
            <person name="Sebaihia M."/>
            <person name="Quail M.A."/>
            <person name="Rose G."/>
            <person name="Gerding D.N."/>
            <person name="Gibert M."/>
            <person name="Popoff M.R."/>
            <person name="Parkhill J."/>
            <person name="Dougan G."/>
            <person name="Wren B.W."/>
        </authorList>
    </citation>
    <scope>NUCLEOTIDE SEQUENCE [LARGE SCALE GENOMIC DNA]</scope>
    <source>
        <strain evidence="8 9">CD196</strain>
    </source>
</reference>
<evidence type="ECO:0000313" key="8">
    <source>
        <dbReference type="EMBL" id="CBA65504.1"/>
    </source>
</evidence>
<feature type="transmembrane region" description="Helical" evidence="7">
    <location>
        <begin position="238"/>
        <end position="260"/>
    </location>
</feature>
<name>A0A0H3NF36_CLODC</name>
<dbReference type="Pfam" id="PF06800">
    <property type="entry name" value="Sugar_transport"/>
    <property type="match status" value="1"/>
</dbReference>
<feature type="transmembrane region" description="Helical" evidence="7">
    <location>
        <begin position="152"/>
        <end position="171"/>
    </location>
</feature>
<feature type="transmembrane region" description="Helical" evidence="7">
    <location>
        <begin position="38"/>
        <end position="56"/>
    </location>
</feature>
<dbReference type="GO" id="GO:0016020">
    <property type="term" value="C:membrane"/>
    <property type="evidence" value="ECO:0007669"/>
    <property type="project" value="UniProtKB-SubCell"/>
</dbReference>
<evidence type="ECO:0000313" key="9">
    <source>
        <dbReference type="Proteomes" id="UP000002068"/>
    </source>
</evidence>
<evidence type="ECO:0000256" key="5">
    <source>
        <dbReference type="ARBA" id="ARBA00022989"/>
    </source>
</evidence>
<evidence type="ECO:0000256" key="3">
    <source>
        <dbReference type="ARBA" id="ARBA00022597"/>
    </source>
</evidence>
<dbReference type="InterPro" id="IPR037185">
    <property type="entry name" value="EmrE-like"/>
</dbReference>
<organism evidence="8 9">
    <name type="scientific">Clostridioides difficile (strain CD196)</name>
    <name type="common">Peptoclostridium difficile</name>
    <dbReference type="NCBI Taxonomy" id="645462"/>
    <lineage>
        <taxon>Bacteria</taxon>
        <taxon>Bacillati</taxon>
        <taxon>Bacillota</taxon>
        <taxon>Clostridia</taxon>
        <taxon>Peptostreptococcales</taxon>
        <taxon>Peptostreptococcaceae</taxon>
        <taxon>Clostridioides</taxon>
    </lineage>
</organism>
<keyword evidence="4 7" id="KW-0812">Transmembrane</keyword>
<accession>A0A0H3NF36</accession>
<dbReference type="PANTHER" id="PTHR16119">
    <property type="entry name" value="TRANSMEMBRANE PROTEIN 144"/>
    <property type="match status" value="1"/>
</dbReference>
<dbReference type="SUPFAM" id="SSF103481">
    <property type="entry name" value="Multidrug resistance efflux transporter EmrE"/>
    <property type="match status" value="2"/>
</dbReference>
<dbReference type="HOGENOM" id="CLU_076024_0_0_9"/>
<sequence>MKGNSLMLTIIIALLPVMGWGLMPIVANLKKSSPHEQLLGTSISAFIFSTIITLVIHPEITFFSFCISMISGIFWSLGQLMQFKAIQIASVSKVMPISNGSQLTFTTLLAVILFNEWTSSKMLLIGSLSILCIILGILLTNYQTKKSTDKNMLKCVGVVLLSSLFLSLYVVTNQIFLIEGYRIILPQSVGMLITSSIIVKYFSKEIVYRENVLFNLITGILWSIANLGMFITTNTLGVTISFSISQSCVIVATLGGIIFFKEKKNKKEWLAIFIGIILIMSGVFMLSIIK</sequence>
<feature type="transmembrane region" description="Helical" evidence="7">
    <location>
        <begin position="62"/>
        <end position="82"/>
    </location>
</feature>
<keyword evidence="5 7" id="KW-1133">Transmembrane helix</keyword>
<feature type="transmembrane region" description="Helical" evidence="7">
    <location>
        <begin position="212"/>
        <end position="232"/>
    </location>
</feature>
<dbReference type="PATRIC" id="fig|645462.16.peg.2966"/>
<dbReference type="PANTHER" id="PTHR16119:SF17">
    <property type="entry name" value="TRANSMEMBRANE PROTEIN 144"/>
    <property type="match status" value="1"/>
</dbReference>
<keyword evidence="3" id="KW-0813">Transport</keyword>
<keyword evidence="6 7" id="KW-0472">Membrane</keyword>
<gene>
    <name evidence="8" type="ordered locus">CD196_2806</name>
</gene>
<feature type="transmembrane region" description="Helical" evidence="7">
    <location>
        <begin position="183"/>
        <end position="203"/>
    </location>
</feature>
<dbReference type="Proteomes" id="UP000002068">
    <property type="component" value="Chromosome"/>
</dbReference>
<evidence type="ECO:0000256" key="2">
    <source>
        <dbReference type="ARBA" id="ARBA00006117"/>
    </source>
</evidence>
<feature type="transmembrane region" description="Helical" evidence="7">
    <location>
        <begin position="6"/>
        <end position="26"/>
    </location>
</feature>
<comment type="similarity">
    <text evidence="2">Belongs to the GRP transporter (TC 2.A.7.5) family.</text>
</comment>
<dbReference type="EMBL" id="FN538970">
    <property type="protein sequence ID" value="CBA65504.1"/>
    <property type="molecule type" value="Genomic_DNA"/>
</dbReference>
<dbReference type="KEGG" id="cdc:CD196_2806"/>
<protein>
    <submittedName>
        <fullName evidence="8">Sugar uptake protein</fullName>
    </submittedName>
</protein>
<dbReference type="InterPro" id="IPR010651">
    <property type="entry name" value="Sugar_transport"/>
</dbReference>
<keyword evidence="3" id="KW-0762">Sugar transport</keyword>
<evidence type="ECO:0000256" key="6">
    <source>
        <dbReference type="ARBA" id="ARBA00023136"/>
    </source>
</evidence>
<feature type="transmembrane region" description="Helical" evidence="7">
    <location>
        <begin position="120"/>
        <end position="140"/>
    </location>
</feature>
<feature type="transmembrane region" description="Helical" evidence="7">
    <location>
        <begin position="269"/>
        <end position="289"/>
    </location>
</feature>
<evidence type="ECO:0000256" key="1">
    <source>
        <dbReference type="ARBA" id="ARBA00004141"/>
    </source>
</evidence>
<dbReference type="GO" id="GO:0015144">
    <property type="term" value="F:carbohydrate transmembrane transporter activity"/>
    <property type="evidence" value="ECO:0007669"/>
    <property type="project" value="InterPro"/>
</dbReference>